<feature type="disulfide bond" evidence="24">
    <location>
        <begin position="681"/>
        <end position="708"/>
    </location>
</feature>
<dbReference type="PROSITE" id="PS01186">
    <property type="entry name" value="EGF_2"/>
    <property type="match status" value="1"/>
</dbReference>
<evidence type="ECO:0000256" key="11">
    <source>
        <dbReference type="ARBA" id="ARBA00022837"/>
    </source>
</evidence>
<comment type="function">
    <text evidence="22">Cell-surface glycoprotein having a role in immunoadhesion. Mediates in the adhesion of blood neutrophils in cytokine-activated endothelium through interaction with SELPLG/PSGL1. May have a role in capillary morphogenesis.</text>
</comment>
<dbReference type="InterPro" id="IPR001304">
    <property type="entry name" value="C-type_lectin-like"/>
</dbReference>
<dbReference type="SMART" id="SM00179">
    <property type="entry name" value="EGF_CA"/>
    <property type="match status" value="1"/>
</dbReference>
<keyword evidence="7" id="KW-0479">Metal-binding</keyword>
<dbReference type="Proteomes" id="UP001108240">
    <property type="component" value="Unplaced"/>
</dbReference>
<dbReference type="PROSITE" id="PS50923">
    <property type="entry name" value="SUSHI"/>
    <property type="match status" value="7"/>
</dbReference>
<evidence type="ECO:0000256" key="20">
    <source>
        <dbReference type="ARBA" id="ARBA00042113"/>
    </source>
</evidence>
<name>A0A8C1HUB4_CYPCA</name>
<feature type="domain" description="Sushi" evidence="27">
    <location>
        <begin position="643"/>
        <end position="710"/>
    </location>
</feature>
<evidence type="ECO:0000256" key="3">
    <source>
        <dbReference type="ARBA" id="ARBA00022475"/>
    </source>
</evidence>
<accession>A0A8C1HUB4</accession>
<evidence type="ECO:0000256" key="10">
    <source>
        <dbReference type="ARBA" id="ARBA00022737"/>
    </source>
</evidence>
<feature type="disulfide bond" evidence="24">
    <location>
        <begin position="613"/>
        <end position="640"/>
    </location>
</feature>
<evidence type="ECO:0000256" key="8">
    <source>
        <dbReference type="ARBA" id="ARBA00022729"/>
    </source>
</evidence>
<dbReference type="GO" id="GO:0007155">
    <property type="term" value="P:cell adhesion"/>
    <property type="evidence" value="ECO:0007669"/>
    <property type="project" value="UniProtKB-KW"/>
</dbReference>
<evidence type="ECO:0000256" key="9">
    <source>
        <dbReference type="ARBA" id="ARBA00022734"/>
    </source>
</evidence>
<feature type="disulfide bond" evidence="23">
    <location>
        <begin position="154"/>
        <end position="163"/>
    </location>
</feature>
<keyword evidence="13" id="KW-1133">Transmembrane helix</keyword>
<proteinExistence type="inferred from homology"/>
<organism evidence="28 29">
    <name type="scientific">Cyprinus carpio carpio</name>
    <dbReference type="NCBI Taxonomy" id="630221"/>
    <lineage>
        <taxon>Eukaryota</taxon>
        <taxon>Metazoa</taxon>
        <taxon>Chordata</taxon>
        <taxon>Craniata</taxon>
        <taxon>Vertebrata</taxon>
        <taxon>Euteleostomi</taxon>
        <taxon>Actinopterygii</taxon>
        <taxon>Neopterygii</taxon>
        <taxon>Teleostei</taxon>
        <taxon>Ostariophysi</taxon>
        <taxon>Cypriniformes</taxon>
        <taxon>Cyprinidae</taxon>
        <taxon>Cyprininae</taxon>
        <taxon>Cyprinus</taxon>
    </lineage>
</organism>
<comment type="caution">
    <text evidence="23">Lacks conserved residue(s) required for the propagation of feature annotation.</text>
</comment>
<keyword evidence="29" id="KW-1185">Reference proteome</keyword>
<feature type="disulfide bond" evidence="24">
    <location>
        <begin position="551"/>
        <end position="578"/>
    </location>
</feature>
<evidence type="ECO:0000256" key="4">
    <source>
        <dbReference type="ARBA" id="ARBA00022536"/>
    </source>
</evidence>
<evidence type="ECO:0000256" key="12">
    <source>
        <dbReference type="ARBA" id="ARBA00022889"/>
    </source>
</evidence>
<comment type="similarity">
    <text evidence="2">Belongs to the selectin/LECAM family.</text>
</comment>
<dbReference type="InterPro" id="IPR016186">
    <property type="entry name" value="C-type_lectin-like/link_sf"/>
</dbReference>
<evidence type="ECO:0000256" key="21">
    <source>
        <dbReference type="ARBA" id="ARBA00043124"/>
    </source>
</evidence>
<dbReference type="Pfam" id="PF12947">
    <property type="entry name" value="EGF_3"/>
    <property type="match status" value="1"/>
</dbReference>
<dbReference type="OMA" id="SMFCNSS"/>
<dbReference type="GO" id="GO:0005886">
    <property type="term" value="C:plasma membrane"/>
    <property type="evidence" value="ECO:0007669"/>
    <property type="project" value="UniProtKB-SubCell"/>
</dbReference>
<evidence type="ECO:0000259" key="26">
    <source>
        <dbReference type="PROSITE" id="PS50041"/>
    </source>
</evidence>
<evidence type="ECO:0000256" key="19">
    <source>
        <dbReference type="ARBA" id="ARBA00041401"/>
    </source>
</evidence>
<reference evidence="28" key="1">
    <citation type="submission" date="2025-08" db="UniProtKB">
        <authorList>
            <consortium name="Ensembl"/>
        </authorList>
    </citation>
    <scope>IDENTIFICATION</scope>
</reference>
<dbReference type="SUPFAM" id="SSF57535">
    <property type="entry name" value="Complement control module/SCR domain"/>
    <property type="match status" value="9"/>
</dbReference>
<evidence type="ECO:0000256" key="18">
    <source>
        <dbReference type="ARBA" id="ARBA00040812"/>
    </source>
</evidence>
<dbReference type="InterPro" id="IPR000436">
    <property type="entry name" value="Sushi_SCR_CCP_dom"/>
</dbReference>
<feature type="disulfide bond" evidence="24">
    <location>
        <begin position="262"/>
        <end position="289"/>
    </location>
</feature>
<keyword evidence="5 24" id="KW-0768">Sushi</keyword>
<comment type="subunit">
    <text evidence="17">Interacts with SELPLG/PSGL1 and PODXL2 through the sialyl Lewis X epitope. SELPLG sulfation appears not to be required for this interaction.</text>
</comment>
<evidence type="ECO:0000256" key="22">
    <source>
        <dbReference type="ARBA" id="ARBA00045695"/>
    </source>
</evidence>
<dbReference type="PANTHER" id="PTHR19325:SF493">
    <property type="entry name" value="E-SELECTIN"/>
    <property type="match status" value="1"/>
</dbReference>
<dbReference type="PROSITE" id="PS00615">
    <property type="entry name" value="C_TYPE_LECTIN_1"/>
    <property type="match status" value="1"/>
</dbReference>
<dbReference type="PROSITE" id="PS50026">
    <property type="entry name" value="EGF_3"/>
    <property type="match status" value="1"/>
</dbReference>
<dbReference type="FunFam" id="3.10.100.10:FF:000007">
    <property type="entry name" value="L-selectin"/>
    <property type="match status" value="1"/>
</dbReference>
<sequence length="761" mass="83521">MQLFLTVKAWTYHYNIDINVDWKTARQWCQKNYTDMVAIQNHAEVEHLNQLLPFNKAYYWIGIRKIDGYWTWIGTNKRLDPEAANWAENEPNNKGSGQDCVEIYIKRSKETAKWNDEKCSKKKATVCYLASCSKESCSEHAECVETIGSYKCQCLPGFIGPRCEEVVQCRPIENPQQGFVTCDGDFGVFNFNSSCQFHCGTGFKLEGAQRLRCLASGHWDNALPSCQAVQCLPITDASDGWSMNCTHPLSIHSFNSSCEFKCEEGFELKGSNTTWCDQTGHWTHKPPTCQVVTCNAVFAPANGHLTSADPLGKFSFHSSCNVSCDEGYKFRGKATLTCLSTLVLFEQQISVLQRKNSHLTCDDPLGKFSFRSSCITTCEEGYTLRGETTITCLSDGNWSAPSPVCEVIRCDALESGQHGSLHCQDPLGKFSYGSLCWLECGAGFTLNGSNFTSCISQGKWSHEFPVCQVVTCNAVLAPANGHLTSADPLGKFSFHSSCNVSCDEGYKFRGKATLTCLTVACDPLETPAKSHLTCADPLGKFSLRSSCNITCEEGYTLRGETTLTCLSDGNWSAPSPVCEAQQCPHLTVPVNGWVNCSHPHSLFSYGSQCFLGCETGFEITGEPGMECSASGNWSQEMPSCAAVRCEPLSLSHLPELGPPPSMNCSHPHGNFSFGSQCMFQCDESQELSGTSQLTCTSSGYWTNSPPSCVGHQNFVITSIMCFSKEDVSGCRHADVCSCGSCFFGWSTSVWRTNVSVDAPIL</sequence>
<dbReference type="InterPro" id="IPR024731">
    <property type="entry name" value="NELL2-like_EGF"/>
</dbReference>
<dbReference type="Pfam" id="PF00059">
    <property type="entry name" value="Lectin_C"/>
    <property type="match status" value="1"/>
</dbReference>
<evidence type="ECO:0000313" key="28">
    <source>
        <dbReference type="Ensembl" id="ENSCCRP00000075672.2"/>
    </source>
</evidence>
<feature type="domain" description="Sushi" evidence="27">
    <location>
        <begin position="519"/>
        <end position="580"/>
    </location>
</feature>
<dbReference type="PROSITE" id="PS50041">
    <property type="entry name" value="C_TYPE_LECTIN_2"/>
    <property type="match status" value="1"/>
</dbReference>
<keyword evidence="8" id="KW-0732">Signal</keyword>
<dbReference type="InterPro" id="IPR035976">
    <property type="entry name" value="Sushi/SCR/CCP_sf"/>
</dbReference>
<dbReference type="InterPro" id="IPR018378">
    <property type="entry name" value="C-type_lectin_CS"/>
</dbReference>
<dbReference type="InterPro" id="IPR002396">
    <property type="entry name" value="Selectin_superfamily"/>
</dbReference>
<dbReference type="GO" id="GO:0005509">
    <property type="term" value="F:calcium ion binding"/>
    <property type="evidence" value="ECO:0007669"/>
    <property type="project" value="InterPro"/>
</dbReference>
<keyword evidence="9" id="KW-0430">Lectin</keyword>
<evidence type="ECO:0000256" key="14">
    <source>
        <dbReference type="ARBA" id="ARBA00023136"/>
    </source>
</evidence>
<dbReference type="Pfam" id="PF00084">
    <property type="entry name" value="Sushi"/>
    <property type="match status" value="9"/>
</dbReference>
<dbReference type="InterPro" id="IPR000742">
    <property type="entry name" value="EGF"/>
</dbReference>
<feature type="disulfide bond" evidence="24">
    <location>
        <begin position="440"/>
        <end position="467"/>
    </location>
</feature>
<dbReference type="AlphaFoldDB" id="A0A8C1HUB4"/>
<dbReference type="InterPro" id="IPR050350">
    <property type="entry name" value="Compl-Cell_Adhes-Reg"/>
</dbReference>
<dbReference type="FunFam" id="2.10.25.10:FF:000176">
    <property type="entry name" value="Selectin P"/>
    <property type="match status" value="1"/>
</dbReference>
<evidence type="ECO:0000313" key="29">
    <source>
        <dbReference type="Proteomes" id="UP001108240"/>
    </source>
</evidence>
<evidence type="ECO:0000256" key="17">
    <source>
        <dbReference type="ARBA" id="ARBA00038738"/>
    </source>
</evidence>
<reference evidence="28" key="2">
    <citation type="submission" date="2025-09" db="UniProtKB">
        <authorList>
            <consortium name="Ensembl"/>
        </authorList>
    </citation>
    <scope>IDENTIFICATION</scope>
</reference>
<dbReference type="Ensembl" id="ENSCCRT00000082018.2">
    <property type="protein sequence ID" value="ENSCCRP00000075672.2"/>
    <property type="gene ID" value="ENSCCRG00000040893.2"/>
</dbReference>
<dbReference type="Gene3D" id="2.10.70.10">
    <property type="entry name" value="Complement Module, domain 1"/>
    <property type="match status" value="9"/>
</dbReference>
<dbReference type="SUPFAM" id="SSF57196">
    <property type="entry name" value="EGF/Laminin"/>
    <property type="match status" value="1"/>
</dbReference>
<dbReference type="PANTHER" id="PTHR19325">
    <property type="entry name" value="COMPLEMENT COMPONENT-RELATED SUSHI DOMAIN-CONTAINING"/>
    <property type="match status" value="1"/>
</dbReference>
<protein>
    <recommendedName>
        <fullName evidence="18">E-selectin</fullName>
    </recommendedName>
    <alternativeName>
        <fullName evidence="19">CD62 antigen-like family member E</fullName>
    </alternativeName>
    <alternativeName>
        <fullName evidence="20">Endothelial leukocyte adhesion molecule 1</fullName>
    </alternativeName>
    <alternativeName>
        <fullName evidence="21">Leukocyte-endothelial cell adhesion molecule 2</fullName>
    </alternativeName>
</protein>
<evidence type="ECO:0000256" key="24">
    <source>
        <dbReference type="PROSITE-ProRule" id="PRU00302"/>
    </source>
</evidence>
<evidence type="ECO:0000259" key="25">
    <source>
        <dbReference type="PROSITE" id="PS50026"/>
    </source>
</evidence>
<dbReference type="Gene3D" id="2.10.25.10">
    <property type="entry name" value="Laminin"/>
    <property type="match status" value="1"/>
</dbReference>
<dbReference type="SUPFAM" id="SSF56436">
    <property type="entry name" value="C-type lectin-like"/>
    <property type="match status" value="1"/>
</dbReference>
<feature type="disulfide bond" evidence="24">
    <location>
        <begin position="378"/>
        <end position="405"/>
    </location>
</feature>
<dbReference type="GO" id="GO:0030246">
    <property type="term" value="F:carbohydrate binding"/>
    <property type="evidence" value="ECO:0007669"/>
    <property type="project" value="UniProtKB-KW"/>
</dbReference>
<keyword evidence="4 23" id="KW-0245">EGF-like domain</keyword>
<keyword evidence="16" id="KW-0325">Glycoprotein</keyword>
<dbReference type="SMART" id="SM00034">
    <property type="entry name" value="CLECT"/>
    <property type="match status" value="1"/>
</dbReference>
<feature type="domain" description="Sushi" evidence="27">
    <location>
        <begin position="408"/>
        <end position="469"/>
    </location>
</feature>
<dbReference type="SMART" id="SM00032">
    <property type="entry name" value="CCP"/>
    <property type="match status" value="9"/>
</dbReference>
<evidence type="ECO:0000256" key="23">
    <source>
        <dbReference type="PROSITE-ProRule" id="PRU00076"/>
    </source>
</evidence>
<evidence type="ECO:0000256" key="2">
    <source>
        <dbReference type="ARBA" id="ARBA00007360"/>
    </source>
</evidence>
<keyword evidence="10" id="KW-0677">Repeat</keyword>
<dbReference type="InterPro" id="IPR016187">
    <property type="entry name" value="CTDL_fold"/>
</dbReference>
<evidence type="ECO:0000256" key="5">
    <source>
        <dbReference type="ARBA" id="ARBA00022659"/>
    </source>
</evidence>
<dbReference type="CDD" id="cd00054">
    <property type="entry name" value="EGF_CA"/>
    <property type="match status" value="1"/>
</dbReference>
<evidence type="ECO:0000256" key="7">
    <source>
        <dbReference type="ARBA" id="ARBA00022723"/>
    </source>
</evidence>
<dbReference type="FunFam" id="2.10.70.10:FF:000001">
    <property type="entry name" value="Selectin P"/>
    <property type="match status" value="7"/>
</dbReference>
<feature type="disulfide bond" evidence="24">
    <location>
        <begin position="199"/>
        <end position="226"/>
    </location>
</feature>
<keyword evidence="15 23" id="KW-1015">Disulfide bond</keyword>
<evidence type="ECO:0000256" key="1">
    <source>
        <dbReference type="ARBA" id="ARBA00004251"/>
    </source>
</evidence>
<dbReference type="PRINTS" id="PR00343">
    <property type="entry name" value="SELECTIN"/>
</dbReference>
<keyword evidence="11" id="KW-0106">Calcium</keyword>
<feature type="domain" description="Sushi" evidence="27">
    <location>
        <begin position="229"/>
        <end position="291"/>
    </location>
</feature>
<feature type="domain" description="EGF-like" evidence="25">
    <location>
        <begin position="128"/>
        <end position="164"/>
    </location>
</feature>
<evidence type="ECO:0000256" key="6">
    <source>
        <dbReference type="ARBA" id="ARBA00022692"/>
    </source>
</evidence>
<dbReference type="SMART" id="SM00181">
    <property type="entry name" value="EGF"/>
    <property type="match status" value="1"/>
</dbReference>
<keyword evidence="6" id="KW-0812">Transmembrane</keyword>
<feature type="domain" description="Sushi" evidence="27">
    <location>
        <begin position="167"/>
        <end position="228"/>
    </location>
</feature>
<evidence type="ECO:0000259" key="27">
    <source>
        <dbReference type="PROSITE" id="PS50923"/>
    </source>
</evidence>
<comment type="subcellular location">
    <subcellularLocation>
        <location evidence="1">Cell membrane</location>
        <topology evidence="1">Single-pass type I membrane protein</topology>
    </subcellularLocation>
</comment>
<feature type="domain" description="Sushi" evidence="27">
    <location>
        <begin position="581"/>
        <end position="642"/>
    </location>
</feature>
<dbReference type="Gene3D" id="3.10.100.10">
    <property type="entry name" value="Mannose-Binding Protein A, subunit A"/>
    <property type="match status" value="1"/>
</dbReference>
<dbReference type="PROSITE" id="PS00022">
    <property type="entry name" value="EGF_1"/>
    <property type="match status" value="1"/>
</dbReference>
<keyword evidence="14" id="KW-0472">Membrane</keyword>
<feature type="domain" description="Sushi" evidence="27">
    <location>
        <begin position="359"/>
        <end position="407"/>
    </location>
</feature>
<keyword evidence="3" id="KW-1003">Cell membrane</keyword>
<evidence type="ECO:0000256" key="16">
    <source>
        <dbReference type="ARBA" id="ARBA00023180"/>
    </source>
</evidence>
<feature type="domain" description="C-type lectin" evidence="26">
    <location>
        <begin position="7"/>
        <end position="128"/>
    </location>
</feature>
<dbReference type="InterPro" id="IPR001881">
    <property type="entry name" value="EGF-like_Ca-bd_dom"/>
</dbReference>
<dbReference type="CDD" id="cd00033">
    <property type="entry name" value="CCP"/>
    <property type="match status" value="9"/>
</dbReference>
<evidence type="ECO:0000256" key="13">
    <source>
        <dbReference type="ARBA" id="ARBA00022989"/>
    </source>
</evidence>
<keyword evidence="12" id="KW-0130">Cell adhesion</keyword>
<evidence type="ECO:0000256" key="15">
    <source>
        <dbReference type="ARBA" id="ARBA00023157"/>
    </source>
</evidence>
<dbReference type="GeneTree" id="ENSGT00940000160168"/>